<keyword evidence="2" id="KW-0902">Two-component regulatory system</keyword>
<dbReference type="OrthoDB" id="341603at2"/>
<keyword evidence="5" id="KW-0804">Transcription</keyword>
<dbReference type="PROSITE" id="PS51755">
    <property type="entry name" value="OMPR_PHOB"/>
    <property type="match status" value="1"/>
</dbReference>
<dbReference type="PANTHER" id="PTHR48111:SF40">
    <property type="entry name" value="PHOSPHATE REGULON TRANSCRIPTIONAL REGULATORY PROTEIN PHOB"/>
    <property type="match status" value="1"/>
</dbReference>
<dbReference type="Gene3D" id="1.10.10.10">
    <property type="entry name" value="Winged helix-like DNA-binding domain superfamily/Winged helix DNA-binding domain"/>
    <property type="match status" value="1"/>
</dbReference>
<dbReference type="CDD" id="cd00383">
    <property type="entry name" value="trans_reg_C"/>
    <property type="match status" value="1"/>
</dbReference>
<evidence type="ECO:0000313" key="10">
    <source>
        <dbReference type="EMBL" id="QEN09713.1"/>
    </source>
</evidence>
<dbReference type="Gene3D" id="3.40.50.2300">
    <property type="match status" value="1"/>
</dbReference>
<feature type="modified residue" description="4-aspartylphosphate" evidence="6">
    <location>
        <position position="52"/>
    </location>
</feature>
<dbReference type="Proteomes" id="UP000324209">
    <property type="component" value="Chromosome"/>
</dbReference>
<dbReference type="RefSeq" id="WP_149487785.1">
    <property type="nucleotide sequence ID" value="NZ_CP036150.1"/>
</dbReference>
<keyword evidence="1 6" id="KW-0597">Phosphoprotein</keyword>
<evidence type="ECO:0000256" key="7">
    <source>
        <dbReference type="PROSITE-ProRule" id="PRU01091"/>
    </source>
</evidence>
<organism evidence="10 11">
    <name type="scientific">Oceanispirochaeta crateris</name>
    <dbReference type="NCBI Taxonomy" id="2518645"/>
    <lineage>
        <taxon>Bacteria</taxon>
        <taxon>Pseudomonadati</taxon>
        <taxon>Spirochaetota</taxon>
        <taxon>Spirochaetia</taxon>
        <taxon>Spirochaetales</taxon>
        <taxon>Spirochaetaceae</taxon>
        <taxon>Oceanispirochaeta</taxon>
    </lineage>
</organism>
<dbReference type="InterPro" id="IPR001789">
    <property type="entry name" value="Sig_transdc_resp-reg_receiver"/>
</dbReference>
<feature type="domain" description="Response regulatory" evidence="8">
    <location>
        <begin position="3"/>
        <end position="119"/>
    </location>
</feature>
<dbReference type="Pfam" id="PF00072">
    <property type="entry name" value="Response_reg"/>
    <property type="match status" value="1"/>
</dbReference>
<evidence type="ECO:0000259" key="9">
    <source>
        <dbReference type="PROSITE" id="PS51755"/>
    </source>
</evidence>
<dbReference type="InterPro" id="IPR011006">
    <property type="entry name" value="CheY-like_superfamily"/>
</dbReference>
<dbReference type="PROSITE" id="PS50110">
    <property type="entry name" value="RESPONSE_REGULATORY"/>
    <property type="match status" value="1"/>
</dbReference>
<dbReference type="SUPFAM" id="SSF52172">
    <property type="entry name" value="CheY-like"/>
    <property type="match status" value="1"/>
</dbReference>
<evidence type="ECO:0000256" key="3">
    <source>
        <dbReference type="ARBA" id="ARBA00023015"/>
    </source>
</evidence>
<dbReference type="InterPro" id="IPR039420">
    <property type="entry name" value="WalR-like"/>
</dbReference>
<dbReference type="FunFam" id="3.40.50.2300:FF:000001">
    <property type="entry name" value="DNA-binding response regulator PhoB"/>
    <property type="match status" value="1"/>
</dbReference>
<dbReference type="Pfam" id="PF00486">
    <property type="entry name" value="Trans_reg_C"/>
    <property type="match status" value="1"/>
</dbReference>
<keyword evidence="11" id="KW-1185">Reference proteome</keyword>
<dbReference type="GO" id="GO:0032993">
    <property type="term" value="C:protein-DNA complex"/>
    <property type="evidence" value="ECO:0007669"/>
    <property type="project" value="TreeGrafter"/>
</dbReference>
<proteinExistence type="predicted"/>
<dbReference type="GO" id="GO:0006355">
    <property type="term" value="P:regulation of DNA-templated transcription"/>
    <property type="evidence" value="ECO:0007669"/>
    <property type="project" value="InterPro"/>
</dbReference>
<sequence length="228" mass="25297">MAKLLIIEDEADIRELISFNLEMNGYEIEKARDGEEGLDKAKKGDFDLIILDLMLPGMDGIKVCSQLRKDADKKDVPIIMLTAKSEDEDIIKGLESGADDYITKPFSPRILVARVNAALRRSKNGSSEGESTRISIHDLVIDSARHEILLKGSPIVLSATEFGILRFLAKNPGWVFSRNQIIDSVKGEDYPVTARSVDVQILGIRKKLGECGHIIETVRGIGYRMKGE</sequence>
<evidence type="ECO:0000256" key="6">
    <source>
        <dbReference type="PROSITE-ProRule" id="PRU00169"/>
    </source>
</evidence>
<feature type="DNA-binding region" description="OmpR/PhoB-type" evidence="7">
    <location>
        <begin position="131"/>
        <end position="227"/>
    </location>
</feature>
<dbReference type="KEGG" id="ock:EXM22_17615"/>
<dbReference type="PANTHER" id="PTHR48111">
    <property type="entry name" value="REGULATOR OF RPOS"/>
    <property type="match status" value="1"/>
</dbReference>
<dbReference type="EMBL" id="CP036150">
    <property type="protein sequence ID" value="QEN09713.1"/>
    <property type="molecule type" value="Genomic_DNA"/>
</dbReference>
<dbReference type="Gene3D" id="6.10.250.690">
    <property type="match status" value="1"/>
</dbReference>
<evidence type="ECO:0000313" key="11">
    <source>
        <dbReference type="Proteomes" id="UP000324209"/>
    </source>
</evidence>
<dbReference type="InterPro" id="IPR001867">
    <property type="entry name" value="OmpR/PhoB-type_DNA-bd"/>
</dbReference>
<keyword evidence="4 7" id="KW-0238">DNA-binding</keyword>
<dbReference type="SMART" id="SM00862">
    <property type="entry name" value="Trans_reg_C"/>
    <property type="match status" value="1"/>
</dbReference>
<dbReference type="GO" id="GO:0000976">
    <property type="term" value="F:transcription cis-regulatory region binding"/>
    <property type="evidence" value="ECO:0007669"/>
    <property type="project" value="TreeGrafter"/>
</dbReference>
<gene>
    <name evidence="10" type="ORF">EXM22_17615</name>
</gene>
<keyword evidence="3" id="KW-0805">Transcription regulation</keyword>
<protein>
    <submittedName>
        <fullName evidence="10">Response regulator transcription factor</fullName>
    </submittedName>
</protein>
<dbReference type="SMART" id="SM00448">
    <property type="entry name" value="REC"/>
    <property type="match status" value="1"/>
</dbReference>
<dbReference type="GO" id="GO:0005829">
    <property type="term" value="C:cytosol"/>
    <property type="evidence" value="ECO:0007669"/>
    <property type="project" value="TreeGrafter"/>
</dbReference>
<evidence type="ECO:0000256" key="1">
    <source>
        <dbReference type="ARBA" id="ARBA00022553"/>
    </source>
</evidence>
<dbReference type="AlphaFoldDB" id="A0A5C1QP19"/>
<accession>A0A5C1QP19</accession>
<dbReference type="SUPFAM" id="SSF46894">
    <property type="entry name" value="C-terminal effector domain of the bipartite response regulators"/>
    <property type="match status" value="1"/>
</dbReference>
<evidence type="ECO:0000256" key="2">
    <source>
        <dbReference type="ARBA" id="ARBA00023012"/>
    </source>
</evidence>
<evidence type="ECO:0000256" key="5">
    <source>
        <dbReference type="ARBA" id="ARBA00023163"/>
    </source>
</evidence>
<feature type="domain" description="OmpR/PhoB-type" evidence="9">
    <location>
        <begin position="131"/>
        <end position="227"/>
    </location>
</feature>
<dbReference type="InterPro" id="IPR036388">
    <property type="entry name" value="WH-like_DNA-bd_sf"/>
</dbReference>
<reference evidence="10 11" key="1">
    <citation type="submission" date="2019-02" db="EMBL/GenBank/DDBJ databases">
        <title>Complete Genome Sequence and Methylome Analysis of free living Spirochaetas.</title>
        <authorList>
            <person name="Fomenkov A."/>
            <person name="Dubinina G."/>
            <person name="Leshcheva N."/>
            <person name="Mikheeva N."/>
            <person name="Grabovich M."/>
            <person name="Vincze T."/>
            <person name="Roberts R.J."/>
        </authorList>
    </citation>
    <scope>NUCLEOTIDE SEQUENCE [LARGE SCALE GENOMIC DNA]</scope>
    <source>
        <strain evidence="10 11">K2</strain>
    </source>
</reference>
<evidence type="ECO:0000259" key="8">
    <source>
        <dbReference type="PROSITE" id="PS50110"/>
    </source>
</evidence>
<dbReference type="InterPro" id="IPR016032">
    <property type="entry name" value="Sig_transdc_resp-reg_C-effctor"/>
</dbReference>
<evidence type="ECO:0000256" key="4">
    <source>
        <dbReference type="ARBA" id="ARBA00023125"/>
    </source>
</evidence>
<dbReference type="GO" id="GO:0000156">
    <property type="term" value="F:phosphorelay response regulator activity"/>
    <property type="evidence" value="ECO:0007669"/>
    <property type="project" value="TreeGrafter"/>
</dbReference>
<name>A0A5C1QP19_9SPIO</name>